<dbReference type="Proteomes" id="UP001156856">
    <property type="component" value="Unassembled WGS sequence"/>
</dbReference>
<reference evidence="4" key="2">
    <citation type="journal article" date="2019" name="Int. J. Syst. Evol. Microbiol.">
        <title>The Global Catalogue of Microorganisms (GCM) 10K type strain sequencing project: providing services to taxonomists for standard genome sequencing and annotation.</title>
        <authorList>
            <consortium name="The Broad Institute Genomics Platform"/>
            <consortium name="The Broad Institute Genome Sequencing Center for Infectious Disease"/>
            <person name="Wu L."/>
            <person name="Ma J."/>
        </authorList>
    </citation>
    <scope>NUCLEOTIDE SEQUENCE [LARGE SCALE GENOMIC DNA]</scope>
    <source>
        <strain evidence="4">NBRC 107715</strain>
    </source>
</reference>
<evidence type="ECO:0000313" key="4">
    <source>
        <dbReference type="Proteomes" id="UP001156856"/>
    </source>
</evidence>
<dbReference type="EMBL" id="BJZU01000027">
    <property type="protein sequence ID" value="GEP03678.1"/>
    <property type="molecule type" value="Genomic_DNA"/>
</dbReference>
<sequence length="60" mass="6806">MIDGAVAVVDNKDLLQRTHKLQRYPIARPLGRDPSNNPQGRDWFAGEIAVRKCSARMSER</sequence>
<dbReference type="AlphaFoldDB" id="A0A512J124"/>
<keyword evidence="4" id="KW-1185">Reference proteome</keyword>
<protein>
    <submittedName>
        <fullName evidence="1">Uncharacterized protein</fullName>
    </submittedName>
</protein>
<dbReference type="EMBL" id="BSPK01000058">
    <property type="protein sequence ID" value="GLS65005.1"/>
    <property type="molecule type" value="Genomic_DNA"/>
</dbReference>
<organism evidence="1 3">
    <name type="scientific">Methylobacterium oxalidis</name>
    <dbReference type="NCBI Taxonomy" id="944322"/>
    <lineage>
        <taxon>Bacteria</taxon>
        <taxon>Pseudomonadati</taxon>
        <taxon>Pseudomonadota</taxon>
        <taxon>Alphaproteobacteria</taxon>
        <taxon>Hyphomicrobiales</taxon>
        <taxon>Methylobacteriaceae</taxon>
        <taxon>Methylobacterium</taxon>
    </lineage>
</organism>
<comment type="caution">
    <text evidence="1">The sequence shown here is derived from an EMBL/GenBank/DDBJ whole genome shotgun (WGS) entry which is preliminary data.</text>
</comment>
<evidence type="ECO:0000313" key="1">
    <source>
        <dbReference type="EMBL" id="GEP03678.1"/>
    </source>
</evidence>
<dbReference type="Proteomes" id="UP000321960">
    <property type="component" value="Unassembled WGS sequence"/>
</dbReference>
<reference evidence="2" key="1">
    <citation type="journal article" date="2014" name="Int. J. Syst. Evol. Microbiol.">
        <title>Complete genome of a new Firmicutes species belonging to the dominant human colonic microbiota ('Ruminococcus bicirculans') reveals two chromosomes and a selective capacity to utilize plant glucans.</title>
        <authorList>
            <consortium name="NISC Comparative Sequencing Program"/>
            <person name="Wegmann U."/>
            <person name="Louis P."/>
            <person name="Goesmann A."/>
            <person name="Henrissat B."/>
            <person name="Duncan S.H."/>
            <person name="Flint H.J."/>
        </authorList>
    </citation>
    <scope>NUCLEOTIDE SEQUENCE</scope>
    <source>
        <strain evidence="2">NBRC 107715</strain>
    </source>
</reference>
<evidence type="ECO:0000313" key="2">
    <source>
        <dbReference type="EMBL" id="GLS65005.1"/>
    </source>
</evidence>
<proteinExistence type="predicted"/>
<gene>
    <name evidence="2" type="ORF">GCM10007888_33860</name>
    <name evidence="1" type="ORF">MOX02_17160</name>
</gene>
<evidence type="ECO:0000313" key="3">
    <source>
        <dbReference type="Proteomes" id="UP000321960"/>
    </source>
</evidence>
<reference evidence="2" key="4">
    <citation type="submission" date="2023-01" db="EMBL/GenBank/DDBJ databases">
        <title>Draft genome sequence of Methylobacterium oxalidis strain NBRC 107715.</title>
        <authorList>
            <person name="Sun Q."/>
            <person name="Mori K."/>
        </authorList>
    </citation>
    <scope>NUCLEOTIDE SEQUENCE</scope>
    <source>
        <strain evidence="2">NBRC 107715</strain>
    </source>
</reference>
<accession>A0A512J124</accession>
<name>A0A512J124_9HYPH</name>
<reference evidence="1 3" key="3">
    <citation type="submission" date="2019-07" db="EMBL/GenBank/DDBJ databases">
        <title>Whole genome shotgun sequence of Methylobacterium oxalidis NBRC 107715.</title>
        <authorList>
            <person name="Hosoyama A."/>
            <person name="Uohara A."/>
            <person name="Ohji S."/>
            <person name="Ichikawa N."/>
        </authorList>
    </citation>
    <scope>NUCLEOTIDE SEQUENCE [LARGE SCALE GENOMIC DNA]</scope>
    <source>
        <strain evidence="1 3">NBRC 107715</strain>
    </source>
</reference>